<feature type="region of interest" description="Disordered" evidence="1">
    <location>
        <begin position="1"/>
        <end position="34"/>
    </location>
</feature>
<dbReference type="InParanoid" id="K1WZZ0"/>
<feature type="compositionally biased region" description="Polar residues" evidence="1">
    <location>
        <begin position="1"/>
        <end position="15"/>
    </location>
</feature>
<dbReference type="HOGENOM" id="CLU_1073925_0_0_1"/>
<name>K1WZZ0_MARBU</name>
<accession>K1WZZ0</accession>
<evidence type="ECO:0000313" key="3">
    <source>
        <dbReference type="Proteomes" id="UP000006753"/>
    </source>
</evidence>
<dbReference type="Proteomes" id="UP000006753">
    <property type="component" value="Unassembled WGS sequence"/>
</dbReference>
<proteinExistence type="predicted"/>
<evidence type="ECO:0000256" key="1">
    <source>
        <dbReference type="SAM" id="MobiDB-lite"/>
    </source>
</evidence>
<sequence>MNAVPRNTINRAPDQSSKRPSRTSWNSTTDNGMQQQEKAVYATVWSSRMSTAQMSYKNICWTVQSMTTRNSWTTNSPRRDLLGAEMEKPLQNLGSAFHRELSLRTLYSAPHRPRVKRTTGSYDVHLSGLVPPALRIATLQYGEIPHAMWRGQAPGGKQTPLRNGFEANKPSDLTAADPCVSDGAWDSNFICYSSFSTSNCVLFRSHEAHKSCKAPMSNGFVQRPGCLQKRPSCLRHTLPSLPSCPDDYLASWHALGLVV</sequence>
<organism evidence="2 3">
    <name type="scientific">Marssonina brunnea f. sp. multigermtubi (strain MB_m1)</name>
    <name type="common">Marssonina leaf spot fungus</name>
    <dbReference type="NCBI Taxonomy" id="1072389"/>
    <lineage>
        <taxon>Eukaryota</taxon>
        <taxon>Fungi</taxon>
        <taxon>Dikarya</taxon>
        <taxon>Ascomycota</taxon>
        <taxon>Pezizomycotina</taxon>
        <taxon>Leotiomycetes</taxon>
        <taxon>Helotiales</taxon>
        <taxon>Drepanopezizaceae</taxon>
        <taxon>Drepanopeziza</taxon>
    </lineage>
</organism>
<dbReference type="EMBL" id="JH921433">
    <property type="protein sequence ID" value="EKD18541.1"/>
    <property type="molecule type" value="Genomic_DNA"/>
</dbReference>
<dbReference type="KEGG" id="mbe:MBM_03534"/>
<feature type="compositionally biased region" description="Polar residues" evidence="1">
    <location>
        <begin position="22"/>
        <end position="34"/>
    </location>
</feature>
<protein>
    <submittedName>
        <fullName evidence="2">Uncharacterized protein</fullName>
    </submittedName>
</protein>
<reference evidence="2 3" key="1">
    <citation type="journal article" date="2012" name="BMC Genomics">
        <title>Sequencing the genome of Marssonina brunnea reveals fungus-poplar co-evolution.</title>
        <authorList>
            <person name="Zhu S."/>
            <person name="Cao Y.-Z."/>
            <person name="Jiang C."/>
            <person name="Tan B.-Y."/>
            <person name="Wang Z."/>
            <person name="Feng S."/>
            <person name="Zhang L."/>
            <person name="Su X.-H."/>
            <person name="Brejova B."/>
            <person name="Vinar T."/>
            <person name="Xu M."/>
            <person name="Wang M.-X."/>
            <person name="Zhang S.-G."/>
            <person name="Huang M.-R."/>
            <person name="Wu R."/>
            <person name="Zhou Y."/>
        </authorList>
    </citation>
    <scope>NUCLEOTIDE SEQUENCE [LARGE SCALE GENOMIC DNA]</scope>
    <source>
        <strain evidence="2 3">MB_m1</strain>
    </source>
</reference>
<dbReference type="AlphaFoldDB" id="K1WZZ0"/>
<keyword evidence="3" id="KW-1185">Reference proteome</keyword>
<evidence type="ECO:0000313" key="2">
    <source>
        <dbReference type="EMBL" id="EKD18541.1"/>
    </source>
</evidence>
<gene>
    <name evidence="2" type="ORF">MBM_03534</name>
</gene>